<dbReference type="InterPro" id="IPR011009">
    <property type="entry name" value="Kinase-like_dom_sf"/>
</dbReference>
<dbReference type="AlphaFoldDB" id="A0A370TPL3"/>
<dbReference type="Gene3D" id="1.10.510.10">
    <property type="entry name" value="Transferase(Phosphotransferase) domain 1"/>
    <property type="match status" value="1"/>
</dbReference>
<evidence type="ECO:0000313" key="3">
    <source>
        <dbReference type="Proteomes" id="UP000254866"/>
    </source>
</evidence>
<dbReference type="GeneID" id="43597742"/>
<dbReference type="OrthoDB" id="1668230at2759"/>
<dbReference type="PROSITE" id="PS50011">
    <property type="entry name" value="PROTEIN_KINASE_DOM"/>
    <property type="match status" value="1"/>
</dbReference>
<dbReference type="STRING" id="2656787.A0A370TPL3"/>
<organism evidence="2 3">
    <name type="scientific">Venustampulla echinocandica</name>
    <dbReference type="NCBI Taxonomy" id="2656787"/>
    <lineage>
        <taxon>Eukaryota</taxon>
        <taxon>Fungi</taxon>
        <taxon>Dikarya</taxon>
        <taxon>Ascomycota</taxon>
        <taxon>Pezizomycotina</taxon>
        <taxon>Leotiomycetes</taxon>
        <taxon>Helotiales</taxon>
        <taxon>Pleuroascaceae</taxon>
        <taxon>Venustampulla</taxon>
    </lineage>
</organism>
<dbReference type="Pfam" id="PF00069">
    <property type="entry name" value="Pkinase"/>
    <property type="match status" value="1"/>
</dbReference>
<dbReference type="RefSeq" id="XP_031870116.1">
    <property type="nucleotide sequence ID" value="XM_032013516.1"/>
</dbReference>
<comment type="caution">
    <text evidence="2">The sequence shown here is derived from an EMBL/GenBank/DDBJ whole genome shotgun (WGS) entry which is preliminary data.</text>
</comment>
<gene>
    <name evidence="2" type="ORF">BP5553_04893</name>
</gene>
<dbReference type="GO" id="GO:0004672">
    <property type="term" value="F:protein kinase activity"/>
    <property type="evidence" value="ECO:0007669"/>
    <property type="project" value="InterPro"/>
</dbReference>
<evidence type="ECO:0000259" key="1">
    <source>
        <dbReference type="PROSITE" id="PS50011"/>
    </source>
</evidence>
<evidence type="ECO:0000313" key="2">
    <source>
        <dbReference type="EMBL" id="RDL37460.1"/>
    </source>
</evidence>
<feature type="domain" description="Protein kinase" evidence="1">
    <location>
        <begin position="15"/>
        <end position="267"/>
    </location>
</feature>
<name>A0A370TPL3_9HELO</name>
<protein>
    <recommendedName>
        <fullName evidence="1">Protein kinase domain-containing protein</fullName>
    </recommendedName>
</protein>
<dbReference type="PANTHER" id="PTHR24345">
    <property type="entry name" value="SERINE/THREONINE-PROTEIN KINASE PLK"/>
    <property type="match status" value="1"/>
</dbReference>
<dbReference type="EMBL" id="NPIC01000003">
    <property type="protein sequence ID" value="RDL37460.1"/>
    <property type="molecule type" value="Genomic_DNA"/>
</dbReference>
<accession>A0A370TPL3</accession>
<dbReference type="InterPro" id="IPR000719">
    <property type="entry name" value="Prot_kinase_dom"/>
</dbReference>
<keyword evidence="3" id="KW-1185">Reference proteome</keyword>
<dbReference type="GO" id="GO:0005634">
    <property type="term" value="C:nucleus"/>
    <property type="evidence" value="ECO:0007669"/>
    <property type="project" value="TreeGrafter"/>
</dbReference>
<dbReference type="SUPFAM" id="SSF56112">
    <property type="entry name" value="Protein kinase-like (PK-like)"/>
    <property type="match status" value="1"/>
</dbReference>
<sequence length="267" mass="29782">MSHIEIIELHRYYPDGIKRIIGRGGQSYIGVVNESTVLKYPTIPGTTSNLQVESQLLEILGNHPRIIGSKGLTDDGLLLEYAVNGDLNSYIAANPGTSLDQRLQWCRQAAEAVEYLHKKRVIHCDINLRNLLLDKNLDLKLADFQGMHKSCDGDVLLDGLSRECTKSFLPRAHGDYADVKTDLFALGSAIYFIMMGHEVFPDLDSNEDEEEIERRFRSSQFPIDPQGCSAITNKCWTQEYGSSQEVVDDITAVQKTMASTLSIGQEG</sequence>
<dbReference type="GO" id="GO:0005524">
    <property type="term" value="F:ATP binding"/>
    <property type="evidence" value="ECO:0007669"/>
    <property type="project" value="InterPro"/>
</dbReference>
<dbReference type="Proteomes" id="UP000254866">
    <property type="component" value="Unassembled WGS sequence"/>
</dbReference>
<reference evidence="2 3" key="1">
    <citation type="journal article" date="2018" name="IMA Fungus">
        <title>IMA Genome-F 9: Draft genome sequence of Annulohypoxylon stygium, Aspergillus mulundensis, Berkeleyomyces basicola (syn. Thielaviopsis basicola), Ceratocystis smalleyi, two Cercospora beticola strains, Coleophoma cylindrospora, Fusarium fracticaudum, Phialophora cf. hyalina, and Morchella septimelata.</title>
        <authorList>
            <person name="Wingfield B.D."/>
            <person name="Bills G.F."/>
            <person name="Dong Y."/>
            <person name="Huang W."/>
            <person name="Nel W.J."/>
            <person name="Swalarsk-Parry B.S."/>
            <person name="Vaghefi N."/>
            <person name="Wilken P.M."/>
            <person name="An Z."/>
            <person name="de Beer Z.W."/>
            <person name="De Vos L."/>
            <person name="Chen L."/>
            <person name="Duong T.A."/>
            <person name="Gao Y."/>
            <person name="Hammerbacher A."/>
            <person name="Kikkert J.R."/>
            <person name="Li Y."/>
            <person name="Li H."/>
            <person name="Li K."/>
            <person name="Li Q."/>
            <person name="Liu X."/>
            <person name="Ma X."/>
            <person name="Naidoo K."/>
            <person name="Pethybridge S.J."/>
            <person name="Sun J."/>
            <person name="Steenkamp E.T."/>
            <person name="van der Nest M.A."/>
            <person name="van Wyk S."/>
            <person name="Wingfield M.J."/>
            <person name="Xiong C."/>
            <person name="Yue Q."/>
            <person name="Zhang X."/>
        </authorList>
    </citation>
    <scope>NUCLEOTIDE SEQUENCE [LARGE SCALE GENOMIC DNA]</scope>
    <source>
        <strain evidence="2 3">BP 5553</strain>
    </source>
</reference>
<proteinExistence type="predicted"/>